<dbReference type="OrthoDB" id="289162at2759"/>
<sequence>MSFRKRGIVLPQSGSTSSSSTGSSSLPTTTKEQPKGIRPSPLTGTPTTSTGTSSLDSLFGGHSGLVLGSSLLIEEQGTTDFGGAVLRYYAAEGVVQGHTVHVFGVGEAWGRELPGLSEEKPKKEVAKVDGIGREREERMKIAWRYEKLGEFGSGRGACSLFDFVHINNTSSLDFFDLSKRLILPSPSNIHFTPLSTQLELSFKPTDASVSPFAEFLTHLKTQLSSSPPTTIHRIIIPSLLSPALYPSHASYPEHILQFLHSLRALLRAYPTTTSALITFPLSLFPRSTGLTRWIELLSDSVIELAPFPSSSLQVKAVPGQEEPAQGMLNIHCLMGGGGGGDDLSF</sequence>
<feature type="compositionally biased region" description="Low complexity" evidence="9">
    <location>
        <begin position="13"/>
        <end position="25"/>
    </location>
</feature>
<dbReference type="PANTHER" id="PTHR12896:SF1">
    <property type="entry name" value="ELONGATOR COMPLEX PROTEIN 4"/>
    <property type="match status" value="1"/>
</dbReference>
<dbReference type="PANTHER" id="PTHR12896">
    <property type="entry name" value="PAX6 NEIGHBOR PROTEIN PAXNEB"/>
    <property type="match status" value="1"/>
</dbReference>
<evidence type="ECO:0000256" key="9">
    <source>
        <dbReference type="SAM" id="MobiDB-lite"/>
    </source>
</evidence>
<dbReference type="CDD" id="cd19494">
    <property type="entry name" value="Elp4"/>
    <property type="match status" value="1"/>
</dbReference>
<evidence type="ECO:0000313" key="10">
    <source>
        <dbReference type="EMBL" id="TVY31291.1"/>
    </source>
</evidence>
<dbReference type="Proteomes" id="UP000462212">
    <property type="component" value="Unassembled WGS sequence"/>
</dbReference>
<evidence type="ECO:0000313" key="11">
    <source>
        <dbReference type="Proteomes" id="UP000462212"/>
    </source>
</evidence>
<comment type="pathway">
    <text evidence="3">tRNA modification; 5-methoxycarbonylmethyl-2-thiouridine-tRNA biosynthesis.</text>
</comment>
<name>A0A8H8RA97_9HELO</name>
<comment type="caution">
    <text evidence="10">The sequence shown here is derived from an EMBL/GenBank/DDBJ whole genome shotgun (WGS) entry which is preliminary data.</text>
</comment>
<dbReference type="EMBL" id="QGMJ01001758">
    <property type="protein sequence ID" value="TVY31291.1"/>
    <property type="molecule type" value="Genomic_DNA"/>
</dbReference>
<comment type="subcellular location">
    <subcellularLocation>
        <location evidence="2">Cytoplasm</location>
    </subcellularLocation>
    <subcellularLocation>
        <location evidence="1">Nucleus</location>
    </subcellularLocation>
</comment>
<feature type="non-terminal residue" evidence="10">
    <location>
        <position position="345"/>
    </location>
</feature>
<gene>
    <name evidence="10" type="primary">elp4</name>
    <name evidence="10" type="ORF">LSUB1_G008946</name>
</gene>
<comment type="similarity">
    <text evidence="4">Belongs to the ELP4 family.</text>
</comment>
<keyword evidence="11" id="KW-1185">Reference proteome</keyword>
<feature type="region of interest" description="Disordered" evidence="9">
    <location>
        <begin position="1"/>
        <end position="56"/>
    </location>
</feature>
<evidence type="ECO:0000256" key="4">
    <source>
        <dbReference type="ARBA" id="ARBA00007573"/>
    </source>
</evidence>
<dbReference type="GO" id="GO:0002098">
    <property type="term" value="P:tRNA wobble uridine modification"/>
    <property type="evidence" value="ECO:0007669"/>
    <property type="project" value="InterPro"/>
</dbReference>
<evidence type="ECO:0000256" key="8">
    <source>
        <dbReference type="ARBA" id="ARBA00023242"/>
    </source>
</evidence>
<accession>A0A8H8RA97</accession>
<keyword evidence="8" id="KW-0539">Nucleus</keyword>
<dbReference type="GO" id="GO:0005737">
    <property type="term" value="C:cytoplasm"/>
    <property type="evidence" value="ECO:0007669"/>
    <property type="project" value="UniProtKB-SubCell"/>
</dbReference>
<evidence type="ECO:0000256" key="7">
    <source>
        <dbReference type="ARBA" id="ARBA00022694"/>
    </source>
</evidence>
<dbReference type="AlphaFoldDB" id="A0A8H8RA97"/>
<dbReference type="UniPathway" id="UPA00988"/>
<evidence type="ECO:0000256" key="1">
    <source>
        <dbReference type="ARBA" id="ARBA00004123"/>
    </source>
</evidence>
<dbReference type="GO" id="GO:0033588">
    <property type="term" value="C:elongator holoenzyme complex"/>
    <property type="evidence" value="ECO:0007669"/>
    <property type="project" value="InterPro"/>
</dbReference>
<reference evidence="10 11" key="1">
    <citation type="submission" date="2018-05" db="EMBL/GenBank/DDBJ databases">
        <title>Genome sequencing and assembly of the regulated plant pathogen Lachnellula willkommii and related sister species for the development of diagnostic species identification markers.</title>
        <authorList>
            <person name="Giroux E."/>
            <person name="Bilodeau G."/>
        </authorList>
    </citation>
    <scope>NUCLEOTIDE SEQUENCE [LARGE SCALE GENOMIC DNA]</scope>
    <source>
        <strain evidence="10 11">CBS 197.66</strain>
    </source>
</reference>
<evidence type="ECO:0000256" key="5">
    <source>
        <dbReference type="ARBA" id="ARBA00020265"/>
    </source>
</evidence>
<dbReference type="Pfam" id="PF05625">
    <property type="entry name" value="PAXNEB"/>
    <property type="match status" value="1"/>
</dbReference>
<evidence type="ECO:0000256" key="2">
    <source>
        <dbReference type="ARBA" id="ARBA00004496"/>
    </source>
</evidence>
<feature type="compositionally biased region" description="Low complexity" evidence="9">
    <location>
        <begin position="39"/>
        <end position="56"/>
    </location>
</feature>
<keyword evidence="7" id="KW-0819">tRNA processing</keyword>
<dbReference type="InterPro" id="IPR027417">
    <property type="entry name" value="P-loop_NTPase"/>
</dbReference>
<evidence type="ECO:0000256" key="3">
    <source>
        <dbReference type="ARBA" id="ARBA00005043"/>
    </source>
</evidence>
<protein>
    <recommendedName>
        <fullName evidence="5">Elongator complex protein 4</fullName>
    </recommendedName>
</protein>
<dbReference type="GO" id="GO:0008023">
    <property type="term" value="C:transcription elongation factor complex"/>
    <property type="evidence" value="ECO:0007669"/>
    <property type="project" value="TreeGrafter"/>
</dbReference>
<proteinExistence type="inferred from homology"/>
<dbReference type="Gene3D" id="3.40.50.300">
    <property type="entry name" value="P-loop containing nucleotide triphosphate hydrolases"/>
    <property type="match status" value="1"/>
</dbReference>
<dbReference type="InterPro" id="IPR008728">
    <property type="entry name" value="Elongator_complex_protein_4"/>
</dbReference>
<organism evidence="10 11">
    <name type="scientific">Lachnellula subtilissima</name>
    <dbReference type="NCBI Taxonomy" id="602034"/>
    <lineage>
        <taxon>Eukaryota</taxon>
        <taxon>Fungi</taxon>
        <taxon>Dikarya</taxon>
        <taxon>Ascomycota</taxon>
        <taxon>Pezizomycotina</taxon>
        <taxon>Leotiomycetes</taxon>
        <taxon>Helotiales</taxon>
        <taxon>Lachnaceae</taxon>
        <taxon>Lachnellula</taxon>
    </lineage>
</organism>
<keyword evidence="6" id="KW-0963">Cytoplasm</keyword>
<evidence type="ECO:0000256" key="6">
    <source>
        <dbReference type="ARBA" id="ARBA00022490"/>
    </source>
</evidence>